<dbReference type="PIRSF" id="PIRSF006392">
    <property type="entry name" value="IPGAM_arch"/>
    <property type="match status" value="1"/>
</dbReference>
<evidence type="ECO:0000256" key="2">
    <source>
        <dbReference type="ARBA" id="ARBA00002315"/>
    </source>
</evidence>
<evidence type="ECO:0000259" key="7">
    <source>
        <dbReference type="Pfam" id="PF01676"/>
    </source>
</evidence>
<dbReference type="SUPFAM" id="SSF53649">
    <property type="entry name" value="Alkaline phosphatase-like"/>
    <property type="match status" value="1"/>
</dbReference>
<dbReference type="Gene3D" id="3.30.70.2130">
    <property type="entry name" value="Metalloenzyme domain"/>
    <property type="match status" value="1"/>
</dbReference>
<keyword evidence="6 8" id="KW-0413">Isomerase</keyword>
<keyword evidence="5" id="KW-0324">Glycolysis</keyword>
<dbReference type="PANTHER" id="PTHR31209:SF4">
    <property type="entry name" value="2,3-BISPHOSPHOGLYCERATE-INDEPENDENT PHOSPHOGLYCERATE MUTASE"/>
    <property type="match status" value="1"/>
</dbReference>
<proteinExistence type="inferred from homology"/>
<feature type="domain" description="Metalloenzyme" evidence="7">
    <location>
        <begin position="1"/>
        <end position="397"/>
    </location>
</feature>
<dbReference type="Pfam" id="PF10143">
    <property type="entry name" value="PhosphMutase"/>
    <property type="match status" value="1"/>
</dbReference>
<dbReference type="InterPro" id="IPR017850">
    <property type="entry name" value="Alkaline_phosphatase_core_sf"/>
</dbReference>
<evidence type="ECO:0000256" key="4">
    <source>
        <dbReference type="ARBA" id="ARBA00005524"/>
    </source>
</evidence>
<gene>
    <name evidence="8" type="ORF">JIV24_10175</name>
</gene>
<organism evidence="8 9">
    <name type="scientific">Carboxylicivirga marina</name>
    <dbReference type="NCBI Taxonomy" id="2800988"/>
    <lineage>
        <taxon>Bacteria</taxon>
        <taxon>Pseudomonadati</taxon>
        <taxon>Bacteroidota</taxon>
        <taxon>Bacteroidia</taxon>
        <taxon>Marinilabiliales</taxon>
        <taxon>Marinilabiliaceae</taxon>
        <taxon>Carboxylicivirga</taxon>
    </lineage>
</organism>
<keyword evidence="9" id="KW-1185">Reference proteome</keyword>
<accession>A0ABS1HJ41</accession>
<protein>
    <submittedName>
        <fullName evidence="8">Cofactor-independent phosphoglycerate mutase</fullName>
        <ecNumber evidence="8">5.4.2.12</ecNumber>
    </submittedName>
</protein>
<dbReference type="InterPro" id="IPR042253">
    <property type="entry name" value="Pglycerate_mutase_ApgM_sf"/>
</dbReference>
<dbReference type="CDD" id="cd16011">
    <property type="entry name" value="iPGM_like"/>
    <property type="match status" value="1"/>
</dbReference>
<dbReference type="GO" id="GO:0004619">
    <property type="term" value="F:phosphoglycerate mutase activity"/>
    <property type="evidence" value="ECO:0007669"/>
    <property type="project" value="UniProtKB-EC"/>
</dbReference>
<comment type="function">
    <text evidence="2">Catalyzes the interconversion of 2-phosphoglycerate and 3-phosphoglycerate.</text>
</comment>
<comment type="pathway">
    <text evidence="3">Carbohydrate degradation.</text>
</comment>
<dbReference type="EC" id="5.4.2.12" evidence="8"/>
<dbReference type="InterPro" id="IPR006124">
    <property type="entry name" value="Metalloenzyme"/>
</dbReference>
<dbReference type="Gene3D" id="3.40.720.10">
    <property type="entry name" value="Alkaline Phosphatase, subunit A"/>
    <property type="match status" value="1"/>
</dbReference>
<evidence type="ECO:0000313" key="8">
    <source>
        <dbReference type="EMBL" id="MBK3517698.1"/>
    </source>
</evidence>
<sequence>MKYLVILADGFADQPIERLGGKTPMMAANTPHINQLCEMSRCGLLKTVPDSLHPGSEVANMTIMGYDAKKYYQGRGVLEAAALGIDIEPEDLVFRCNLVTVEQAKLLNHSAGHISTEEADELIATLNEYLGSERVQFYTGVSYRHVMVIKGGQKGVLCTPPHDVPGEYVETVLPKPMESNDTVKILRQLMFESNELLSNHPVNIRRKTEGKAVANMIWPWSPGFKPQMPSIKEMYGLEKGVVISAVDLIHGLGKFGGLKSIFVEGATGLYDTNYSGKADAALKALDEGHDYVFLHIEAPDEAGHEGDVELKIRTLEDIDSKVVRPILAYMNEHQDDLTVAFLPDHPTPCEIRTHTRDNVPFMILHPNSEADKVKVYDEASVKEGAWGVLNQTEFMKVLLSGKK</sequence>
<evidence type="ECO:0000256" key="5">
    <source>
        <dbReference type="ARBA" id="ARBA00023152"/>
    </source>
</evidence>
<dbReference type="PANTHER" id="PTHR31209">
    <property type="entry name" value="COFACTOR-INDEPENDENT PHOSPHOGLYCERATE MUTASE"/>
    <property type="match status" value="1"/>
</dbReference>
<name>A0ABS1HJ41_9BACT</name>
<dbReference type="EMBL" id="JAENRR010000020">
    <property type="protein sequence ID" value="MBK3517698.1"/>
    <property type="molecule type" value="Genomic_DNA"/>
</dbReference>
<dbReference type="Pfam" id="PF01676">
    <property type="entry name" value="Metalloenzyme"/>
    <property type="match status" value="1"/>
</dbReference>
<comment type="catalytic activity">
    <reaction evidence="1">
        <text>(2R)-2-phosphoglycerate = (2R)-3-phosphoglycerate</text>
        <dbReference type="Rhea" id="RHEA:15901"/>
        <dbReference type="ChEBI" id="CHEBI:58272"/>
        <dbReference type="ChEBI" id="CHEBI:58289"/>
        <dbReference type="EC" id="5.4.2.12"/>
    </reaction>
</comment>
<reference evidence="8 9" key="1">
    <citation type="submission" date="2021-01" db="EMBL/GenBank/DDBJ databases">
        <title>Carboxyliciviraga sp.nov., isolated from coastal sediments.</title>
        <authorList>
            <person name="Lu D."/>
            <person name="Zhang T."/>
        </authorList>
    </citation>
    <scope>NUCLEOTIDE SEQUENCE [LARGE SCALE GENOMIC DNA]</scope>
    <source>
        <strain evidence="8 9">N1Y132</strain>
    </source>
</reference>
<dbReference type="InterPro" id="IPR004456">
    <property type="entry name" value="Pglycerate_mutase_ApgM"/>
</dbReference>
<evidence type="ECO:0000256" key="1">
    <source>
        <dbReference type="ARBA" id="ARBA00000370"/>
    </source>
</evidence>
<evidence type="ECO:0000256" key="6">
    <source>
        <dbReference type="ARBA" id="ARBA00023235"/>
    </source>
</evidence>
<evidence type="ECO:0000313" key="9">
    <source>
        <dbReference type="Proteomes" id="UP000605676"/>
    </source>
</evidence>
<dbReference type="NCBIfam" id="TIGR00306">
    <property type="entry name" value="apgM"/>
    <property type="match status" value="1"/>
</dbReference>
<evidence type="ECO:0000256" key="3">
    <source>
        <dbReference type="ARBA" id="ARBA00004921"/>
    </source>
</evidence>
<dbReference type="NCBIfam" id="TIGR02535">
    <property type="entry name" value="hyp_Hser_kinase"/>
    <property type="match status" value="1"/>
</dbReference>
<dbReference type="NCBIfam" id="NF003242">
    <property type="entry name" value="PRK04200.1"/>
    <property type="match status" value="1"/>
</dbReference>
<dbReference type="Proteomes" id="UP000605676">
    <property type="component" value="Unassembled WGS sequence"/>
</dbReference>
<comment type="caution">
    <text evidence="8">The sequence shown here is derived from an EMBL/GenBank/DDBJ whole genome shotgun (WGS) entry which is preliminary data.</text>
</comment>
<comment type="similarity">
    <text evidence="4">Belongs to the BPG-independent phosphoglycerate mutase family. A-PGAM subfamily.</text>
</comment>
<dbReference type="InterPro" id="IPR023665">
    <property type="entry name" value="ApgAM_prokaryotes"/>
</dbReference>